<protein>
    <submittedName>
        <fullName evidence="1">Uncharacterized protein</fullName>
    </submittedName>
</protein>
<sequence>MACFTILEAYQLGYDSPETVKLGSACILVELHHRSKSETGDLPGGISKKIHFAISEVSHQLYITKILLRVTERLPGFHQGTLLDTSTEAGANRLHVAAAVIGALEKTNDKTSDRFKEHVCHDNIPITLFGLLYGLVTSETDRHLLSALDLYIAIVSKTEQEVNFLFKNGDQMAGGGPREKAPHEEAFQQTPPDGAQPQEASDPYTYKHLCTHTFSSHPPL</sequence>
<gene>
    <name evidence="1" type="ORF">NLG97_g5906</name>
</gene>
<dbReference type="Proteomes" id="UP001148737">
    <property type="component" value="Unassembled WGS sequence"/>
</dbReference>
<reference evidence="1" key="1">
    <citation type="submission" date="2022-07" db="EMBL/GenBank/DDBJ databases">
        <title>Genome Sequence of Lecanicillium saksenae.</title>
        <authorList>
            <person name="Buettner E."/>
        </authorList>
    </citation>
    <scope>NUCLEOTIDE SEQUENCE</scope>
    <source>
        <strain evidence="1">VT-O1</strain>
    </source>
</reference>
<name>A0ACC1QRA7_9HYPO</name>
<proteinExistence type="predicted"/>
<keyword evidence="2" id="KW-1185">Reference proteome</keyword>
<evidence type="ECO:0000313" key="1">
    <source>
        <dbReference type="EMBL" id="KAJ3489854.1"/>
    </source>
</evidence>
<dbReference type="EMBL" id="JANAKD010000715">
    <property type="protein sequence ID" value="KAJ3489854.1"/>
    <property type="molecule type" value="Genomic_DNA"/>
</dbReference>
<comment type="caution">
    <text evidence="1">The sequence shown here is derived from an EMBL/GenBank/DDBJ whole genome shotgun (WGS) entry which is preliminary data.</text>
</comment>
<evidence type="ECO:0000313" key="2">
    <source>
        <dbReference type="Proteomes" id="UP001148737"/>
    </source>
</evidence>
<accession>A0ACC1QRA7</accession>
<organism evidence="1 2">
    <name type="scientific">Lecanicillium saksenae</name>
    <dbReference type="NCBI Taxonomy" id="468837"/>
    <lineage>
        <taxon>Eukaryota</taxon>
        <taxon>Fungi</taxon>
        <taxon>Dikarya</taxon>
        <taxon>Ascomycota</taxon>
        <taxon>Pezizomycotina</taxon>
        <taxon>Sordariomycetes</taxon>
        <taxon>Hypocreomycetidae</taxon>
        <taxon>Hypocreales</taxon>
        <taxon>Cordycipitaceae</taxon>
        <taxon>Lecanicillium</taxon>
    </lineage>
</organism>